<organism evidence="2 3">
    <name type="scientific">Coemansia javaensis</name>
    <dbReference type="NCBI Taxonomy" id="2761396"/>
    <lineage>
        <taxon>Eukaryota</taxon>
        <taxon>Fungi</taxon>
        <taxon>Fungi incertae sedis</taxon>
        <taxon>Zoopagomycota</taxon>
        <taxon>Kickxellomycotina</taxon>
        <taxon>Kickxellomycetes</taxon>
        <taxon>Kickxellales</taxon>
        <taxon>Kickxellaceae</taxon>
        <taxon>Coemansia</taxon>
    </lineage>
</organism>
<protein>
    <submittedName>
        <fullName evidence="2">Uncharacterized protein</fullName>
    </submittedName>
</protein>
<dbReference type="InterPro" id="IPR011990">
    <property type="entry name" value="TPR-like_helical_dom_sf"/>
</dbReference>
<dbReference type="NCBIfam" id="TIGR00756">
    <property type="entry name" value="PPR"/>
    <property type="match status" value="1"/>
</dbReference>
<name>A0A9W8HK15_9FUNG</name>
<keyword evidence="3" id="KW-1185">Reference proteome</keyword>
<dbReference type="InterPro" id="IPR002885">
    <property type="entry name" value="PPR_rpt"/>
</dbReference>
<evidence type="ECO:0000313" key="3">
    <source>
        <dbReference type="Proteomes" id="UP001140217"/>
    </source>
</evidence>
<feature type="repeat" description="PPR" evidence="1">
    <location>
        <begin position="878"/>
        <end position="913"/>
    </location>
</feature>
<dbReference type="Proteomes" id="UP001140217">
    <property type="component" value="Unassembled WGS sequence"/>
</dbReference>
<evidence type="ECO:0000313" key="2">
    <source>
        <dbReference type="EMBL" id="KAJ2785767.1"/>
    </source>
</evidence>
<gene>
    <name evidence="2" type="ORF">H4R18_000313</name>
</gene>
<evidence type="ECO:0000256" key="1">
    <source>
        <dbReference type="PROSITE-ProRule" id="PRU00708"/>
    </source>
</evidence>
<dbReference type="AlphaFoldDB" id="A0A9W8HK15"/>
<dbReference type="OrthoDB" id="185373at2759"/>
<reference evidence="2" key="1">
    <citation type="submission" date="2022-07" db="EMBL/GenBank/DDBJ databases">
        <title>Phylogenomic reconstructions and comparative analyses of Kickxellomycotina fungi.</title>
        <authorList>
            <person name="Reynolds N.K."/>
            <person name="Stajich J.E."/>
            <person name="Barry K."/>
            <person name="Grigoriev I.V."/>
            <person name="Crous P."/>
            <person name="Smith M.E."/>
        </authorList>
    </citation>
    <scope>NUCLEOTIDE SEQUENCE</scope>
    <source>
        <strain evidence="2">NBRC 105414</strain>
    </source>
</reference>
<sequence>MLGVRSAGAAQRGDAAARLARGLRTSAAACKKAGYGKLGVLGKKQAEPKQVELPKLDLEEMLGKATGVRVHNPLLEIERAERAVERKRKEEIVEKQKRYIPATPGSRPLPLMHEYLCQRDEFLEARHGIESTPTQRFQKRNGADPQPQHDVSWLFRTLPSPSAQKTTMKVCPGEFEFPSVSIPYTFYLGYLELYVRALHSVPTAEAAKYYDDFFVIIKAIRQRPKVHTSVSKTTQFKDLVMRYLLLCGLNRLALLAAIMLVPKTIPAVLSRWSVMRLIGLPELWSPLASQAKQIEGGVSEGNANLTLEYHYNVLVHSCVGYYYERPEITMTDTELVGLVRCVEARRLCTDLKDMLVPVIRRCAAGLPDGLSDIDTVELSNEREAAACRVSELQAGARYALALVRVAGVEAGLQFLRTMADMPARPVPGLQGTTADVARAIIAAGEAAGSGAAGVMEEMLAIVSKNAVEDPVEMCQPGSMTTLLVKRIAAEAKGAKMAEAKSTKAAEAKDAGIAEARATGTVDALTRLLCALASRVRPAAATAVIQKLDQQKHTSAALRWVGDNFQRLDRAAQDAAIGWVVEKLQARRDLVTAFIRDYAMGAPLAAAQFGHVLTRRLWDQEADRRFVQTRVFGEVLRSRQMPALGVTLVSAALGPDTPVLSPFGPQSLGERSRATARLLAQIAQKTTPDVPLLMPYLFKVAGSLQARETEAVLWREVLRRGLRPDWRMLQTAISLRMSRGYGREQALELIGEAIRQTPIVQDSAQDAAQDTAQDTVQDAVQDAVQGITQETGPTLPTDSSALYMAILDGLNKSGNMAAFEVLAEHLLDSGRLSSRTFGALASSWLDAVGRQKGATSDDVQQAWAGLKSRTGAEAAYALNRNHYHSAIEAFVRVGDVEAAWAVVRTEMRAAGLEPDVKTLYTLASPLASNMQLWAQGKAMVARFAEHYPRVAEQAAADKSNTLTVKALLRQALDARE</sequence>
<comment type="caution">
    <text evidence="2">The sequence shown here is derived from an EMBL/GenBank/DDBJ whole genome shotgun (WGS) entry which is preliminary data.</text>
</comment>
<dbReference type="Gene3D" id="1.25.40.10">
    <property type="entry name" value="Tetratricopeptide repeat domain"/>
    <property type="match status" value="1"/>
</dbReference>
<dbReference type="EMBL" id="JANBUL010000007">
    <property type="protein sequence ID" value="KAJ2785767.1"/>
    <property type="molecule type" value="Genomic_DNA"/>
</dbReference>
<proteinExistence type="predicted"/>
<accession>A0A9W8HK15</accession>
<dbReference type="PROSITE" id="PS51375">
    <property type="entry name" value="PPR"/>
    <property type="match status" value="1"/>
</dbReference>